<proteinExistence type="predicted"/>
<name>A0A914ZE30_9BILA</name>
<dbReference type="InterPro" id="IPR013020">
    <property type="entry name" value="Rad3/Chl1-like"/>
</dbReference>
<dbReference type="InterPro" id="IPR027417">
    <property type="entry name" value="P-loop_NTPase"/>
</dbReference>
<dbReference type="WBParaSite" id="PSU_v2.g8532.t1">
    <property type="protein sequence ID" value="PSU_v2.g8532.t1"/>
    <property type="gene ID" value="PSU_v2.g8532"/>
</dbReference>
<dbReference type="PANTHER" id="PTHR11472">
    <property type="entry name" value="DNA REPAIR DEAD HELICASE RAD3/XP-D SUBFAMILY MEMBER"/>
    <property type="match status" value="1"/>
</dbReference>
<dbReference type="GO" id="GO:0005524">
    <property type="term" value="F:ATP binding"/>
    <property type="evidence" value="ECO:0007669"/>
    <property type="project" value="InterPro"/>
</dbReference>
<organism evidence="2 3">
    <name type="scientific">Panagrolaimus superbus</name>
    <dbReference type="NCBI Taxonomy" id="310955"/>
    <lineage>
        <taxon>Eukaryota</taxon>
        <taxon>Metazoa</taxon>
        <taxon>Ecdysozoa</taxon>
        <taxon>Nematoda</taxon>
        <taxon>Chromadorea</taxon>
        <taxon>Rhabditida</taxon>
        <taxon>Tylenchina</taxon>
        <taxon>Panagrolaimomorpha</taxon>
        <taxon>Panagrolaimoidea</taxon>
        <taxon>Panagrolaimidae</taxon>
        <taxon>Panagrolaimus</taxon>
    </lineage>
</organism>
<dbReference type="Pfam" id="PF13307">
    <property type="entry name" value="Helicase_C_2"/>
    <property type="match status" value="1"/>
</dbReference>
<evidence type="ECO:0000313" key="2">
    <source>
        <dbReference type="Proteomes" id="UP000887577"/>
    </source>
</evidence>
<accession>A0A914ZE30</accession>
<dbReference type="GO" id="GO:0016818">
    <property type="term" value="F:hydrolase activity, acting on acid anhydrides, in phosphorus-containing anhydrides"/>
    <property type="evidence" value="ECO:0007669"/>
    <property type="project" value="InterPro"/>
</dbReference>
<sequence length="412" mass="46946">MNYFQIEENKQFYKCNVTFQSATVSAPIPVSNEKADDLINDEVVQKDATNKYATFFRPNFEATLNFWCFSPSTAFKNAFSECHSVILASGTLSPTATLKTELGLKFDLEMKGEQGIPKEQIFASVVSKGASGNPFRCTYDNMKNGEFYIELLKSIRDVCKTVPKGVLVFVSSYHVLDEIRKYMNFENLKADIEKHKKIFFEPKRSTDFKNVFDEYTFAIQNENDKINSVNGAILFGVFRGKVSEGIDFPDDMARCVICVGIPFPNFTDEEVKQKRAFNDLHSNSMNILSGNEWYSIQAYRAINQALGRCLRHRNDWGAILLFDERFRQQIKPNCPESERISSWIRPLLQHYSDHPSFINGLVKFIDDRKTAAKIQLPVKETVKSVEPLSTPTSSISIRRIISANKSAKSQSI</sequence>
<keyword evidence="2" id="KW-1185">Reference proteome</keyword>
<dbReference type="GO" id="GO:1990918">
    <property type="term" value="P:double-strand break repair involved in meiotic recombination"/>
    <property type="evidence" value="ECO:0007669"/>
    <property type="project" value="TreeGrafter"/>
</dbReference>
<dbReference type="SMART" id="SM00491">
    <property type="entry name" value="HELICc2"/>
    <property type="match status" value="1"/>
</dbReference>
<dbReference type="FunFam" id="3.40.50.300:FF:003493">
    <property type="entry name" value="Predicted protein"/>
    <property type="match status" value="1"/>
</dbReference>
<dbReference type="Gene3D" id="1.10.275.40">
    <property type="match status" value="1"/>
</dbReference>
<dbReference type="CDD" id="cd18788">
    <property type="entry name" value="SF2_C_XPD"/>
    <property type="match status" value="1"/>
</dbReference>
<dbReference type="NCBIfam" id="TIGR00604">
    <property type="entry name" value="rad3"/>
    <property type="match status" value="1"/>
</dbReference>
<reference evidence="3" key="1">
    <citation type="submission" date="2022-11" db="UniProtKB">
        <authorList>
            <consortium name="WormBaseParasite"/>
        </authorList>
    </citation>
    <scope>IDENTIFICATION</scope>
</reference>
<dbReference type="InterPro" id="IPR045028">
    <property type="entry name" value="DinG/Rad3-like"/>
</dbReference>
<evidence type="ECO:0000259" key="1">
    <source>
        <dbReference type="SMART" id="SM00491"/>
    </source>
</evidence>
<dbReference type="PANTHER" id="PTHR11472:SF47">
    <property type="entry name" value="FANCONI ANEMIA GROUP J PROTEIN"/>
    <property type="match status" value="1"/>
</dbReference>
<feature type="domain" description="ATP-dependent helicase C-terminal" evidence="1">
    <location>
        <begin position="173"/>
        <end position="328"/>
    </location>
</feature>
<evidence type="ECO:0000313" key="3">
    <source>
        <dbReference type="WBParaSite" id="PSU_v2.g8532.t1"/>
    </source>
</evidence>
<dbReference type="GO" id="GO:0006289">
    <property type="term" value="P:nucleotide-excision repair"/>
    <property type="evidence" value="ECO:0007669"/>
    <property type="project" value="TreeGrafter"/>
</dbReference>
<dbReference type="GO" id="GO:0003678">
    <property type="term" value="F:DNA helicase activity"/>
    <property type="evidence" value="ECO:0007669"/>
    <property type="project" value="InterPro"/>
</dbReference>
<dbReference type="InterPro" id="IPR006555">
    <property type="entry name" value="ATP-dep_Helicase_C"/>
</dbReference>
<protein>
    <submittedName>
        <fullName evidence="3">ATP-dependent helicase C-terminal domain-containing protein</fullName>
    </submittedName>
</protein>
<dbReference type="AlphaFoldDB" id="A0A914ZE30"/>
<dbReference type="Proteomes" id="UP000887577">
    <property type="component" value="Unplaced"/>
</dbReference>
<dbReference type="GO" id="GO:0005634">
    <property type="term" value="C:nucleus"/>
    <property type="evidence" value="ECO:0007669"/>
    <property type="project" value="TreeGrafter"/>
</dbReference>
<dbReference type="SUPFAM" id="SSF52540">
    <property type="entry name" value="P-loop containing nucleoside triphosphate hydrolases"/>
    <property type="match status" value="1"/>
</dbReference>
<dbReference type="GO" id="GO:0003676">
    <property type="term" value="F:nucleic acid binding"/>
    <property type="evidence" value="ECO:0007669"/>
    <property type="project" value="InterPro"/>
</dbReference>
<dbReference type="Gene3D" id="3.40.50.300">
    <property type="entry name" value="P-loop containing nucleotide triphosphate hydrolases"/>
    <property type="match status" value="2"/>
</dbReference>